<dbReference type="PANTHER" id="PTHR46728:SF1">
    <property type="entry name" value="AN1-TYPE ZINC FINGER PROTEIN 4"/>
    <property type="match status" value="1"/>
</dbReference>
<dbReference type="GeneID" id="19881253"/>
<dbReference type="EMBL" id="JH370132">
    <property type="protein sequence ID" value="ELA42437.1"/>
    <property type="molecule type" value="Genomic_DNA"/>
</dbReference>
<dbReference type="OMA" id="CAKHRYS"/>
<dbReference type="SUPFAM" id="SSF118310">
    <property type="entry name" value="AN1-like Zinc finger"/>
    <property type="match status" value="1"/>
</dbReference>
<feature type="domain" description="AN1-type" evidence="6">
    <location>
        <begin position="52"/>
        <end position="99"/>
    </location>
</feature>
<dbReference type="SMART" id="SM00154">
    <property type="entry name" value="ZnF_AN1"/>
    <property type="match status" value="1"/>
</dbReference>
<dbReference type="STRING" id="993615.L2GQ32"/>
<name>L2GQ32_VITCO</name>
<protein>
    <recommendedName>
        <fullName evidence="6">AN1-type domain-containing protein</fullName>
    </recommendedName>
</protein>
<accession>L2GQ32</accession>
<dbReference type="PANTHER" id="PTHR46728">
    <property type="entry name" value="AN1-TYPE ZINC FINGER PROTEIN 4"/>
    <property type="match status" value="1"/>
</dbReference>
<evidence type="ECO:0000256" key="2">
    <source>
        <dbReference type="ARBA" id="ARBA00022771"/>
    </source>
</evidence>
<feature type="region of interest" description="Disordered" evidence="5">
    <location>
        <begin position="1"/>
        <end position="25"/>
    </location>
</feature>
<keyword evidence="3" id="KW-0862">Zinc</keyword>
<keyword evidence="1" id="KW-0479">Metal-binding</keyword>
<dbReference type="Gene3D" id="4.10.1110.10">
    <property type="entry name" value="AN1-like Zinc finger"/>
    <property type="match status" value="1"/>
</dbReference>
<evidence type="ECO:0000256" key="3">
    <source>
        <dbReference type="ARBA" id="ARBA00022833"/>
    </source>
</evidence>
<dbReference type="OrthoDB" id="428577at2759"/>
<proteinExistence type="predicted"/>
<dbReference type="VEuPathDB" id="MicrosporidiaDB:VICG_00536"/>
<evidence type="ECO:0000256" key="1">
    <source>
        <dbReference type="ARBA" id="ARBA00022723"/>
    </source>
</evidence>
<gene>
    <name evidence="7" type="ORF">VICG_00536</name>
</gene>
<organism evidence="7 8">
    <name type="scientific">Vittaforma corneae (strain ATCC 50505)</name>
    <name type="common">Microsporidian parasite</name>
    <name type="synonym">Nosema corneum</name>
    <dbReference type="NCBI Taxonomy" id="993615"/>
    <lineage>
        <taxon>Eukaryota</taxon>
        <taxon>Fungi</taxon>
        <taxon>Fungi incertae sedis</taxon>
        <taxon>Microsporidia</taxon>
        <taxon>Nosematidae</taxon>
        <taxon>Vittaforma</taxon>
    </lineage>
</organism>
<dbReference type="HOGENOM" id="CLU_057016_6_1_1"/>
<dbReference type="GO" id="GO:0008270">
    <property type="term" value="F:zinc ion binding"/>
    <property type="evidence" value="ECO:0007669"/>
    <property type="project" value="UniProtKB-KW"/>
</dbReference>
<keyword evidence="8" id="KW-1185">Reference proteome</keyword>
<dbReference type="PROSITE" id="PS51039">
    <property type="entry name" value="ZF_AN1"/>
    <property type="match status" value="1"/>
</dbReference>
<evidence type="ECO:0000256" key="5">
    <source>
        <dbReference type="SAM" id="MobiDB-lite"/>
    </source>
</evidence>
<evidence type="ECO:0000259" key="6">
    <source>
        <dbReference type="PROSITE" id="PS51039"/>
    </source>
</evidence>
<dbReference type="InterPro" id="IPR035896">
    <property type="entry name" value="AN1-like_Znf"/>
</dbReference>
<dbReference type="InterPro" id="IPR053061">
    <property type="entry name" value="AN1-type_zinc_finger"/>
</dbReference>
<evidence type="ECO:0000256" key="4">
    <source>
        <dbReference type="PROSITE-ProRule" id="PRU00449"/>
    </source>
</evidence>
<evidence type="ECO:0000313" key="8">
    <source>
        <dbReference type="Proteomes" id="UP000011082"/>
    </source>
</evidence>
<dbReference type="AlphaFoldDB" id="L2GQ32"/>
<keyword evidence="2 4" id="KW-0863">Zinc-finger</keyword>
<dbReference type="Pfam" id="PF01428">
    <property type="entry name" value="zf-AN1"/>
    <property type="match status" value="1"/>
</dbReference>
<dbReference type="RefSeq" id="XP_007603988.1">
    <property type="nucleotide sequence ID" value="XM_007603926.1"/>
</dbReference>
<sequence>MSSSKETVNEEQKTDSQIVIQPKSPTASLKRKIVDISLNEVKHVKIVEEKAESQSQSCAFCNKKLKFISTFTCRCQKSFCARHRFFDQHSCTFDYKSEAKNKLSESNPKVAPKKISE</sequence>
<reference evidence="8" key="1">
    <citation type="submission" date="2011-05" db="EMBL/GenBank/DDBJ databases">
        <title>The genome sequence of Vittaforma corneae strain ATCC 50505.</title>
        <authorList>
            <consortium name="The Broad Institute Genome Sequencing Platform"/>
            <person name="Cuomo C."/>
            <person name="Didier E."/>
            <person name="Bowers L."/>
            <person name="Young S.K."/>
            <person name="Zeng Q."/>
            <person name="Gargeya S."/>
            <person name="Fitzgerald M."/>
            <person name="Haas B."/>
            <person name="Abouelleil A."/>
            <person name="Alvarado L."/>
            <person name="Arachchi H.M."/>
            <person name="Berlin A."/>
            <person name="Chapman S.B."/>
            <person name="Gearin G."/>
            <person name="Goldberg J."/>
            <person name="Griggs A."/>
            <person name="Gujja S."/>
            <person name="Hansen M."/>
            <person name="Heiman D."/>
            <person name="Howarth C."/>
            <person name="Larimer J."/>
            <person name="Lui A."/>
            <person name="MacDonald P.J.P."/>
            <person name="McCowen C."/>
            <person name="Montmayeur A."/>
            <person name="Murphy C."/>
            <person name="Neiman D."/>
            <person name="Pearson M."/>
            <person name="Priest M."/>
            <person name="Roberts A."/>
            <person name="Saif S."/>
            <person name="Shea T."/>
            <person name="Sisk P."/>
            <person name="Stolte C."/>
            <person name="Sykes S."/>
            <person name="Wortman J."/>
            <person name="Nusbaum C."/>
            <person name="Birren B."/>
        </authorList>
    </citation>
    <scope>NUCLEOTIDE SEQUENCE [LARGE SCALE GENOMIC DNA]</scope>
    <source>
        <strain evidence="8">ATCC 50505</strain>
    </source>
</reference>
<evidence type="ECO:0000313" key="7">
    <source>
        <dbReference type="EMBL" id="ELA42437.1"/>
    </source>
</evidence>
<dbReference type="InterPro" id="IPR000058">
    <property type="entry name" value="Znf_AN1"/>
</dbReference>
<feature type="compositionally biased region" description="Polar residues" evidence="5">
    <location>
        <begin position="15"/>
        <end position="25"/>
    </location>
</feature>
<dbReference type="InParanoid" id="L2GQ32"/>
<dbReference type="Proteomes" id="UP000011082">
    <property type="component" value="Unassembled WGS sequence"/>
</dbReference>